<reference evidence="2" key="2">
    <citation type="submission" date="2021-05" db="EMBL/GenBank/DDBJ databases">
        <authorList>
            <person name="Pain A."/>
        </authorList>
    </citation>
    <scope>NUCLEOTIDE SEQUENCE</scope>
    <source>
        <strain evidence="2">1802A</strain>
    </source>
</reference>
<evidence type="ECO:0000256" key="1">
    <source>
        <dbReference type="SAM" id="Phobius"/>
    </source>
</evidence>
<dbReference type="AlphaFoldDB" id="A0AAD9G6M9"/>
<proteinExistence type="predicted"/>
<keyword evidence="3" id="KW-1185">Reference proteome</keyword>
<keyword evidence="1" id="KW-1133">Transmembrane helix</keyword>
<dbReference type="GO" id="GO:0007031">
    <property type="term" value="P:peroxisome organization"/>
    <property type="evidence" value="ECO:0007669"/>
    <property type="project" value="InterPro"/>
</dbReference>
<reference evidence="2" key="1">
    <citation type="journal article" date="2014" name="Nucleic Acids Res.">
        <title>The evolutionary dynamics of variant antigen genes in Babesia reveal a history of genomic innovation underlying host-parasite interaction.</title>
        <authorList>
            <person name="Jackson A.P."/>
            <person name="Otto T.D."/>
            <person name="Darby A."/>
            <person name="Ramaprasad A."/>
            <person name="Xia D."/>
            <person name="Echaide I.E."/>
            <person name="Farber M."/>
            <person name="Gahlot S."/>
            <person name="Gamble J."/>
            <person name="Gupta D."/>
            <person name="Gupta Y."/>
            <person name="Jackson L."/>
            <person name="Malandrin L."/>
            <person name="Malas T.B."/>
            <person name="Moussa E."/>
            <person name="Nair M."/>
            <person name="Reid A.J."/>
            <person name="Sanders M."/>
            <person name="Sharma J."/>
            <person name="Tracey A."/>
            <person name="Quail M.A."/>
            <person name="Weir W."/>
            <person name="Wastling J.M."/>
            <person name="Hall N."/>
            <person name="Willadsen P."/>
            <person name="Lingelbach K."/>
            <person name="Shiels B."/>
            <person name="Tait A."/>
            <person name="Berriman M."/>
            <person name="Allred D.R."/>
            <person name="Pain A."/>
        </authorList>
    </citation>
    <scope>NUCLEOTIDE SEQUENCE</scope>
    <source>
        <strain evidence="2">1802A</strain>
    </source>
</reference>
<protein>
    <recommendedName>
        <fullName evidence="4">Peroxisome assembly protein 22</fullName>
    </recommendedName>
</protein>
<dbReference type="PANTHER" id="PTHR34126">
    <property type="entry name" value="PEROXISOME BIOGENESIS PROTEIN 22"/>
    <property type="match status" value="1"/>
</dbReference>
<dbReference type="Pfam" id="PF22978">
    <property type="entry name" value="HAD_Pex22"/>
    <property type="match status" value="1"/>
</dbReference>
<evidence type="ECO:0000313" key="2">
    <source>
        <dbReference type="EMBL" id="KAK1932821.1"/>
    </source>
</evidence>
<gene>
    <name evidence="2" type="ORF">X943_000956</name>
</gene>
<feature type="transmembrane region" description="Helical" evidence="1">
    <location>
        <begin position="25"/>
        <end position="46"/>
    </location>
</feature>
<keyword evidence="1" id="KW-0472">Membrane</keyword>
<sequence>MHSNSKGAKVIKAAYNAGQNTDAGAVTLTLFIGFISGFIFLYVLYLRTLKRLSASRESHENSEKERKDTRASVSIFINDLLFSHGTLKIIQGNIGPLVEIAAKCNLYLFVQVDDENNIATILDGLEQCDAFKAGLKKHRVLFSSTSTGRASMVRQLQPTLHMESNQDVVNAIHDKVANLLMFKVTQSEESGDSNQYNENEDDIVNVKTAADIITILQPLITTS</sequence>
<accession>A0AAD9G6M9</accession>
<dbReference type="EMBL" id="JAHBMH010000073">
    <property type="protein sequence ID" value="KAK1932821.1"/>
    <property type="molecule type" value="Genomic_DNA"/>
</dbReference>
<dbReference type="PANTHER" id="PTHR34126:SF1">
    <property type="entry name" value="PEROXISOME BIOGENESIS PROTEIN 22"/>
    <property type="match status" value="1"/>
</dbReference>
<organism evidence="2 3">
    <name type="scientific">Babesia divergens</name>
    <dbReference type="NCBI Taxonomy" id="32595"/>
    <lineage>
        <taxon>Eukaryota</taxon>
        <taxon>Sar</taxon>
        <taxon>Alveolata</taxon>
        <taxon>Apicomplexa</taxon>
        <taxon>Aconoidasida</taxon>
        <taxon>Piroplasmida</taxon>
        <taxon>Babesiidae</taxon>
        <taxon>Babesia</taxon>
    </lineage>
</organism>
<evidence type="ECO:0000313" key="3">
    <source>
        <dbReference type="Proteomes" id="UP001195914"/>
    </source>
</evidence>
<dbReference type="Proteomes" id="UP001195914">
    <property type="component" value="Unassembled WGS sequence"/>
</dbReference>
<comment type="caution">
    <text evidence="2">The sequence shown here is derived from an EMBL/GenBank/DDBJ whole genome shotgun (WGS) entry which is preliminary data.</text>
</comment>
<name>A0AAD9G6M9_BABDI</name>
<evidence type="ECO:0008006" key="4">
    <source>
        <dbReference type="Google" id="ProtNLM"/>
    </source>
</evidence>
<dbReference type="InterPro" id="IPR037485">
    <property type="entry name" value="PEX22"/>
</dbReference>
<keyword evidence="1" id="KW-0812">Transmembrane</keyword>